<dbReference type="Proteomes" id="UP001168821">
    <property type="component" value="Unassembled WGS sequence"/>
</dbReference>
<keyword evidence="2" id="KW-1185">Reference proteome</keyword>
<protein>
    <submittedName>
        <fullName evidence="1">Uncharacterized protein</fullName>
    </submittedName>
</protein>
<gene>
    <name evidence="1" type="ORF">Zmor_019443</name>
</gene>
<comment type="caution">
    <text evidence="1">The sequence shown here is derived from an EMBL/GenBank/DDBJ whole genome shotgun (WGS) entry which is preliminary data.</text>
</comment>
<organism evidence="1 2">
    <name type="scientific">Zophobas morio</name>
    <dbReference type="NCBI Taxonomy" id="2755281"/>
    <lineage>
        <taxon>Eukaryota</taxon>
        <taxon>Metazoa</taxon>
        <taxon>Ecdysozoa</taxon>
        <taxon>Arthropoda</taxon>
        <taxon>Hexapoda</taxon>
        <taxon>Insecta</taxon>
        <taxon>Pterygota</taxon>
        <taxon>Neoptera</taxon>
        <taxon>Endopterygota</taxon>
        <taxon>Coleoptera</taxon>
        <taxon>Polyphaga</taxon>
        <taxon>Cucujiformia</taxon>
        <taxon>Tenebrionidae</taxon>
        <taxon>Zophobas</taxon>
    </lineage>
</organism>
<evidence type="ECO:0000313" key="2">
    <source>
        <dbReference type="Proteomes" id="UP001168821"/>
    </source>
</evidence>
<proteinExistence type="predicted"/>
<accession>A0AA38M989</accession>
<reference evidence="1" key="1">
    <citation type="journal article" date="2023" name="G3 (Bethesda)">
        <title>Whole genome assemblies of Zophobas morio and Tenebrio molitor.</title>
        <authorList>
            <person name="Kaur S."/>
            <person name="Stinson S.A."/>
            <person name="diCenzo G.C."/>
        </authorList>
    </citation>
    <scope>NUCLEOTIDE SEQUENCE</scope>
    <source>
        <strain evidence="1">QUZm001</strain>
    </source>
</reference>
<dbReference type="EMBL" id="JALNTZ010000006">
    <property type="protein sequence ID" value="KAJ3647572.1"/>
    <property type="molecule type" value="Genomic_DNA"/>
</dbReference>
<dbReference type="AlphaFoldDB" id="A0AA38M989"/>
<evidence type="ECO:0000313" key="1">
    <source>
        <dbReference type="EMBL" id="KAJ3647572.1"/>
    </source>
</evidence>
<feature type="non-terminal residue" evidence="1">
    <location>
        <position position="83"/>
    </location>
</feature>
<name>A0AA38M989_9CUCU</name>
<sequence>MKNQETKKPSRNRCILLKVFRNAVMTFSITQSSTYSPSPVLRAPPVIKATYLHTEVEHSSVLHRRVPLFDQSSEETAPRTVQE</sequence>